<proteinExistence type="predicted"/>
<organism evidence="1">
    <name type="scientific">Mycobacterium xenopi 4042</name>
    <dbReference type="NCBI Taxonomy" id="1299334"/>
    <lineage>
        <taxon>Bacteria</taxon>
        <taxon>Bacillati</taxon>
        <taxon>Actinomycetota</taxon>
        <taxon>Actinomycetes</taxon>
        <taxon>Mycobacteriales</taxon>
        <taxon>Mycobacteriaceae</taxon>
        <taxon>Mycobacterium</taxon>
    </lineage>
</organism>
<dbReference type="EMBL" id="JAOB01000042">
    <property type="protein sequence ID" value="EUA42738.1"/>
    <property type="molecule type" value="Genomic_DNA"/>
</dbReference>
<gene>
    <name evidence="1" type="ORF">I553_6598</name>
</gene>
<evidence type="ECO:0000313" key="1">
    <source>
        <dbReference type="EMBL" id="EUA42738.1"/>
    </source>
</evidence>
<protein>
    <submittedName>
        <fullName evidence="1">Uncharacterized protein</fullName>
    </submittedName>
</protein>
<comment type="caution">
    <text evidence="1">The sequence shown here is derived from an EMBL/GenBank/DDBJ whole genome shotgun (WGS) entry which is preliminary data.</text>
</comment>
<dbReference type="PATRIC" id="fig|1299334.3.peg.4750"/>
<dbReference type="AlphaFoldDB" id="X8BHN1"/>
<reference evidence="1" key="1">
    <citation type="submission" date="2014-01" db="EMBL/GenBank/DDBJ databases">
        <authorList>
            <person name="Brown-Elliot B."/>
            <person name="Wallace R."/>
            <person name="Lenaerts A."/>
            <person name="Ordway D."/>
            <person name="DeGroote M.A."/>
            <person name="Parker T."/>
            <person name="Sizemore C."/>
            <person name="Tallon L.J."/>
            <person name="Sadzewicz L.K."/>
            <person name="Sengamalay N."/>
            <person name="Fraser C.M."/>
            <person name="Hine E."/>
            <person name="Shefchek K.A."/>
            <person name="Das S.P."/>
            <person name="Tettelin H."/>
        </authorList>
    </citation>
    <scope>NUCLEOTIDE SEQUENCE [LARGE SCALE GENOMIC DNA]</scope>
    <source>
        <strain evidence="1">4042</strain>
    </source>
</reference>
<sequence length="37" mass="4099">MNHAMEAAREASDDLDELARASTRSWRRCCNPSCSAS</sequence>
<name>X8BHN1_MYCXE</name>
<accession>X8BHN1</accession>